<feature type="region of interest" description="Disordered" evidence="1">
    <location>
        <begin position="112"/>
        <end position="386"/>
    </location>
</feature>
<accession>A0AAN9GET8</accession>
<keyword evidence="3" id="KW-1185">Reference proteome</keyword>
<feature type="compositionally biased region" description="Basic and acidic residues" evidence="1">
    <location>
        <begin position="75"/>
        <end position="92"/>
    </location>
</feature>
<dbReference type="EMBL" id="JBAMIC010000007">
    <property type="protein sequence ID" value="KAK7106383.1"/>
    <property type="molecule type" value="Genomic_DNA"/>
</dbReference>
<sequence>MIKHRRTPGSSSDPYMPFKRVLQSDVIQDSGSDVIGRPPKMKVAKSKSDKGGVDFSSPKYASLASYGKIPKRSKAKNDKGEKLLVSKLPRSDDRLLLERRSRTFVVESHERLLDEGHQRTRTKELRISNVPSKLETFTNRKPPKPPVSKDSSQHTPSSKEHVSNRTVAHEELTSKGTNQWQERRGESRINQWEVETEALREGARNPMNSGSYLPARPKSAGQLRYYDSDDSDESSLGGEIEIVDIDKELENDPEPSPYWSEAPPLQIPEVHIHTNPSTNSTPRKDHRNNRSSVHLESRQQQQSQSSFSSKQESTTLQQPPSWSSRQRHDSGESDLSTFSDSLVKPAPPNGRRRFMSEPEILNLDDHRLGLRKHGKKKKGGQVLPESDFRENDVIEASTSSLARASRERLYSDTMERMMSRYSEMGVRELNEDISRKGRPSRIPVGNASSSQITSGHAPPPRKLKPILKQPRYDANNSS</sequence>
<proteinExistence type="predicted"/>
<dbReference type="Proteomes" id="UP001374579">
    <property type="component" value="Unassembled WGS sequence"/>
</dbReference>
<feature type="compositionally biased region" description="Low complexity" evidence="1">
    <location>
        <begin position="298"/>
        <end position="313"/>
    </location>
</feature>
<dbReference type="AlphaFoldDB" id="A0AAN9GET8"/>
<evidence type="ECO:0000313" key="3">
    <source>
        <dbReference type="Proteomes" id="UP001374579"/>
    </source>
</evidence>
<feature type="compositionally biased region" description="Basic and acidic residues" evidence="1">
    <location>
        <begin position="157"/>
        <end position="173"/>
    </location>
</feature>
<feature type="compositionally biased region" description="Polar residues" evidence="1">
    <location>
        <begin position="129"/>
        <end position="139"/>
    </location>
</feature>
<feature type="region of interest" description="Disordered" evidence="1">
    <location>
        <begin position="30"/>
        <end position="92"/>
    </location>
</feature>
<name>A0AAN9GET8_9CAEN</name>
<organism evidence="2 3">
    <name type="scientific">Littorina saxatilis</name>
    <dbReference type="NCBI Taxonomy" id="31220"/>
    <lineage>
        <taxon>Eukaryota</taxon>
        <taxon>Metazoa</taxon>
        <taxon>Spiralia</taxon>
        <taxon>Lophotrochozoa</taxon>
        <taxon>Mollusca</taxon>
        <taxon>Gastropoda</taxon>
        <taxon>Caenogastropoda</taxon>
        <taxon>Littorinimorpha</taxon>
        <taxon>Littorinoidea</taxon>
        <taxon>Littorinidae</taxon>
        <taxon>Littorina</taxon>
    </lineage>
</organism>
<evidence type="ECO:0000313" key="2">
    <source>
        <dbReference type="EMBL" id="KAK7106383.1"/>
    </source>
</evidence>
<gene>
    <name evidence="2" type="ORF">V1264_017648</name>
</gene>
<feature type="region of interest" description="Disordered" evidence="1">
    <location>
        <begin position="430"/>
        <end position="478"/>
    </location>
</feature>
<reference evidence="2 3" key="1">
    <citation type="submission" date="2024-02" db="EMBL/GenBank/DDBJ databases">
        <title>Chromosome-scale genome assembly of the rough periwinkle Littorina saxatilis.</title>
        <authorList>
            <person name="De Jode A."/>
            <person name="Faria R."/>
            <person name="Formenti G."/>
            <person name="Sims Y."/>
            <person name="Smith T.P."/>
            <person name="Tracey A."/>
            <person name="Wood J.M.D."/>
            <person name="Zagrodzka Z.B."/>
            <person name="Johannesson K."/>
            <person name="Butlin R.K."/>
            <person name="Leder E.H."/>
        </authorList>
    </citation>
    <scope>NUCLEOTIDE SEQUENCE [LARGE SCALE GENOMIC DNA]</scope>
    <source>
        <strain evidence="2">Snail1</strain>
        <tissue evidence="2">Muscle</tissue>
    </source>
</reference>
<evidence type="ECO:0000256" key="1">
    <source>
        <dbReference type="SAM" id="MobiDB-lite"/>
    </source>
</evidence>
<feature type="compositionally biased region" description="Polar residues" evidence="1">
    <location>
        <begin position="314"/>
        <end position="324"/>
    </location>
</feature>
<feature type="compositionally biased region" description="Basic residues" evidence="1">
    <location>
        <begin position="369"/>
        <end position="379"/>
    </location>
</feature>
<feature type="compositionally biased region" description="Basic and acidic residues" evidence="1">
    <location>
        <begin position="112"/>
        <end position="126"/>
    </location>
</feature>
<protein>
    <submittedName>
        <fullName evidence="2">Uncharacterized protein</fullName>
    </submittedName>
</protein>
<comment type="caution">
    <text evidence="2">The sequence shown here is derived from an EMBL/GenBank/DDBJ whole genome shotgun (WGS) entry which is preliminary data.</text>
</comment>